<dbReference type="RefSeq" id="WP_053249546.1">
    <property type="nucleotide sequence ID" value="NZ_LGAP01000008.1"/>
</dbReference>
<dbReference type="PATRIC" id="fig|106592.7.peg.7194"/>
<reference evidence="2" key="1">
    <citation type="submission" date="2015-07" db="EMBL/GenBank/DDBJ databases">
        <title>Whole genome sequence of an Ensifer adhaerens strain isolated from a cave pool in the Wind Cave National Park.</title>
        <authorList>
            <person name="Eng W.W.H."/>
            <person name="Gan H.M."/>
            <person name="Barton H.A."/>
            <person name="Savka M.A."/>
        </authorList>
    </citation>
    <scope>NUCLEOTIDE SEQUENCE [LARGE SCALE GENOMIC DNA]</scope>
    <source>
        <strain evidence="2">SD006</strain>
    </source>
</reference>
<evidence type="ECO:0000313" key="1">
    <source>
        <dbReference type="EMBL" id="KOF18093.1"/>
    </source>
</evidence>
<dbReference type="OrthoDB" id="121143at2"/>
<proteinExistence type="predicted"/>
<evidence type="ECO:0000313" key="2">
    <source>
        <dbReference type="Proteomes" id="UP000037425"/>
    </source>
</evidence>
<dbReference type="AlphaFoldDB" id="A0A0L8BU33"/>
<dbReference type="Proteomes" id="UP000037425">
    <property type="component" value="Unassembled WGS sequence"/>
</dbReference>
<dbReference type="SUPFAM" id="SSF46785">
    <property type="entry name" value="Winged helix' DNA-binding domain"/>
    <property type="match status" value="1"/>
</dbReference>
<organism evidence="1 2">
    <name type="scientific">Ensifer adhaerens</name>
    <name type="common">Sinorhizobium morelense</name>
    <dbReference type="NCBI Taxonomy" id="106592"/>
    <lineage>
        <taxon>Bacteria</taxon>
        <taxon>Pseudomonadati</taxon>
        <taxon>Pseudomonadota</taxon>
        <taxon>Alphaproteobacteria</taxon>
        <taxon>Hyphomicrobiales</taxon>
        <taxon>Rhizobiaceae</taxon>
        <taxon>Sinorhizobium/Ensifer group</taxon>
        <taxon>Ensifer</taxon>
    </lineage>
</organism>
<gene>
    <name evidence="1" type="ORF">AC244_14580</name>
</gene>
<name>A0A0L8BU33_ENSAD</name>
<dbReference type="EMBL" id="LGAP01000008">
    <property type="protein sequence ID" value="KOF18093.1"/>
    <property type="molecule type" value="Genomic_DNA"/>
</dbReference>
<dbReference type="Pfam" id="PF13412">
    <property type="entry name" value="HTH_24"/>
    <property type="match status" value="1"/>
</dbReference>
<dbReference type="InterPro" id="IPR036390">
    <property type="entry name" value="WH_DNA-bd_sf"/>
</dbReference>
<comment type="caution">
    <text evidence="1">The sequence shown here is derived from an EMBL/GenBank/DDBJ whole genome shotgun (WGS) entry which is preliminary data.</text>
</comment>
<evidence type="ECO:0008006" key="3">
    <source>
        <dbReference type="Google" id="ProtNLM"/>
    </source>
</evidence>
<protein>
    <recommendedName>
        <fullName evidence="3">ASCH domain-containing protein</fullName>
    </recommendedName>
</protein>
<accession>A0A0L8BU33</accession>
<sequence length="190" mass="20806">MLFRKVILDQIATGDVTLAFRRWTRPTVKAGGNLRTAAGLLSIGTIDVIDPEDISKEDARRAGYPTREALFAELDSRPEGTLYRVAFHRAGDDPRLALRDDATLGKADRAAIAARLGRFDEAADKVWAEPTLRLIGSRDGITAAEIAEQVGMDKLKLKARIRKLKEMGLTESLTVGYRLSPRGRSFLGGA</sequence>